<dbReference type="Proteomes" id="UP001583186">
    <property type="component" value="Unassembled WGS sequence"/>
</dbReference>
<keyword evidence="1" id="KW-0732">Signal</keyword>
<sequence length="147" mass="15184">MPSFASIIIAALASLLFAGSASAGWTQSCRNSCIGAATPNILVTECLVSGGANGNPNDQNYEWAEFDLNQVLEYAVPFLVYQQDGDFATKGPCSACSVTSGKLKCVCGTGTVPTLDLDTWMSDATGVLCFANSAFGPTCGKATSSRC</sequence>
<dbReference type="Gene3D" id="2.30.60.10">
    <property type="entry name" value="Cyanovirin-N"/>
    <property type="match status" value="1"/>
</dbReference>
<evidence type="ECO:0000313" key="2">
    <source>
        <dbReference type="EMBL" id="KAL1896055.1"/>
    </source>
</evidence>
<organism evidence="2 3">
    <name type="scientific">Sporothrix stenoceras</name>
    <dbReference type="NCBI Taxonomy" id="5173"/>
    <lineage>
        <taxon>Eukaryota</taxon>
        <taxon>Fungi</taxon>
        <taxon>Dikarya</taxon>
        <taxon>Ascomycota</taxon>
        <taxon>Pezizomycotina</taxon>
        <taxon>Sordariomycetes</taxon>
        <taxon>Sordariomycetidae</taxon>
        <taxon>Ophiostomatales</taxon>
        <taxon>Ophiostomataceae</taxon>
        <taxon>Sporothrix</taxon>
    </lineage>
</organism>
<protein>
    <recommendedName>
        <fullName evidence="4">Cyanovirin-N domain-containing protein</fullName>
    </recommendedName>
</protein>
<dbReference type="EMBL" id="JAWCUI010000024">
    <property type="protein sequence ID" value="KAL1896055.1"/>
    <property type="molecule type" value="Genomic_DNA"/>
</dbReference>
<accession>A0ABR3Z7I7</accession>
<keyword evidence="3" id="KW-1185">Reference proteome</keyword>
<evidence type="ECO:0000256" key="1">
    <source>
        <dbReference type="SAM" id="SignalP"/>
    </source>
</evidence>
<feature type="chain" id="PRO_5045798650" description="Cyanovirin-N domain-containing protein" evidence="1">
    <location>
        <begin position="24"/>
        <end position="147"/>
    </location>
</feature>
<name>A0ABR3Z7I7_9PEZI</name>
<gene>
    <name evidence="2" type="ORF">Sste5346_004794</name>
</gene>
<dbReference type="InterPro" id="IPR036673">
    <property type="entry name" value="Cyanovirin-N_sf"/>
</dbReference>
<reference evidence="2 3" key="1">
    <citation type="journal article" date="2024" name="IMA Fungus">
        <title>IMA Genome - F19 : A genome assembly and annotation guide to empower mycologists, including annotated draft genome sequences of Ceratocystis pirilliformis, Diaporthe australafricana, Fusarium ophioides, Paecilomyces lecythidis, and Sporothrix stenoceras.</title>
        <authorList>
            <person name="Aylward J."/>
            <person name="Wilson A.M."/>
            <person name="Visagie C.M."/>
            <person name="Spraker J."/>
            <person name="Barnes I."/>
            <person name="Buitendag C."/>
            <person name="Ceriani C."/>
            <person name="Del Mar Angel L."/>
            <person name="du Plessis D."/>
            <person name="Fuchs T."/>
            <person name="Gasser K."/>
            <person name="Kramer D."/>
            <person name="Li W."/>
            <person name="Munsamy K."/>
            <person name="Piso A."/>
            <person name="Price J.L."/>
            <person name="Sonnekus B."/>
            <person name="Thomas C."/>
            <person name="van der Nest A."/>
            <person name="van Dijk A."/>
            <person name="van Heerden A."/>
            <person name="van Vuuren N."/>
            <person name="Yilmaz N."/>
            <person name="Duong T.A."/>
            <person name="van der Merwe N.A."/>
            <person name="Wingfield M.J."/>
            <person name="Wingfield B.D."/>
        </authorList>
    </citation>
    <scope>NUCLEOTIDE SEQUENCE [LARGE SCALE GENOMIC DNA]</scope>
    <source>
        <strain evidence="2 3">CMW 5346</strain>
    </source>
</reference>
<evidence type="ECO:0000313" key="3">
    <source>
        <dbReference type="Proteomes" id="UP001583186"/>
    </source>
</evidence>
<feature type="signal peptide" evidence="1">
    <location>
        <begin position="1"/>
        <end position="23"/>
    </location>
</feature>
<dbReference type="SUPFAM" id="SSF51322">
    <property type="entry name" value="Cyanovirin-N"/>
    <property type="match status" value="1"/>
</dbReference>
<proteinExistence type="predicted"/>
<comment type="caution">
    <text evidence="2">The sequence shown here is derived from an EMBL/GenBank/DDBJ whole genome shotgun (WGS) entry which is preliminary data.</text>
</comment>
<evidence type="ECO:0008006" key="4">
    <source>
        <dbReference type="Google" id="ProtNLM"/>
    </source>
</evidence>